<dbReference type="InterPro" id="IPR041584">
    <property type="entry name" value="Put_pPIWI_pnuc_2"/>
</dbReference>
<feature type="domain" description="Predicted pPIWI-associating nuclease" evidence="1">
    <location>
        <begin position="6"/>
        <end position="143"/>
    </location>
</feature>
<dbReference type="OrthoDB" id="712022at2"/>
<keyword evidence="4" id="KW-1185">Reference proteome</keyword>
<evidence type="ECO:0000259" key="1">
    <source>
        <dbReference type="Pfam" id="PF18165"/>
    </source>
</evidence>
<proteinExistence type="predicted"/>
<dbReference type="InterPro" id="IPR040556">
    <property type="entry name" value="pP_pnuc_1"/>
</dbReference>
<evidence type="ECO:0000313" key="3">
    <source>
        <dbReference type="EMBL" id="AXG73674.1"/>
    </source>
</evidence>
<dbReference type="Proteomes" id="UP000253951">
    <property type="component" value="Chromosome"/>
</dbReference>
<dbReference type="Pfam" id="PF18165">
    <property type="entry name" value="pP_pnuc_1"/>
    <property type="match status" value="1"/>
</dbReference>
<sequence>MDNIKKILKTEFQKSLFDSAIENLNDKSNKLRYNNFAYSIRELSRHFLHSLSPDNQVINCNWFIKETHNGAPSRSQRIKYAVKGGLSDEYIEQLGLDLEELRDTIIETKRIIDSLSKYTHINEDTYNLLDDEVTEKSSLVLSTFSKFVMTILDYRDDLRNEIDRVIHDQIFSEVTSTIFSEIDILSTHHYIEHSDVEEFEVVDITSDEICVEVSGYVHVVLEYGSKNERREDDGLDLYEYFAFDCSIKYKIDDDFPSKNYTVEDLAVDTSEWYDDYE</sequence>
<protein>
    <submittedName>
        <fullName evidence="3">Uncharacterized protein</fullName>
    </submittedName>
</protein>
<accession>A0A345HAR4</accession>
<dbReference type="RefSeq" id="WP_114677434.1">
    <property type="nucleotide sequence ID" value="NZ_CP031188.1"/>
</dbReference>
<organism evidence="3 4">
    <name type="scientific">Flavobacterium arcticum</name>
    <dbReference type="NCBI Taxonomy" id="1784713"/>
    <lineage>
        <taxon>Bacteria</taxon>
        <taxon>Pseudomonadati</taxon>
        <taxon>Bacteroidota</taxon>
        <taxon>Flavobacteriia</taxon>
        <taxon>Flavobacteriales</taxon>
        <taxon>Flavobacteriaceae</taxon>
        <taxon>Flavobacterium</taxon>
    </lineage>
</organism>
<evidence type="ECO:0000313" key="4">
    <source>
        <dbReference type="Proteomes" id="UP000253951"/>
    </source>
</evidence>
<feature type="domain" description="Predicted pPIWI-associating nuclease group 2" evidence="2">
    <location>
        <begin position="152"/>
        <end position="273"/>
    </location>
</feature>
<dbReference type="KEGG" id="fat:DVK85_05285"/>
<dbReference type="Pfam" id="PF18166">
    <property type="entry name" value="pP_pnuc_2"/>
    <property type="match status" value="1"/>
</dbReference>
<reference evidence="3 4" key="1">
    <citation type="submission" date="2018-07" db="EMBL/GenBank/DDBJ databases">
        <title>Complete genome sequence of Flavobacterium arcticum type strain SM1502T.</title>
        <authorList>
            <person name="Li Y."/>
            <person name="Li D.-D."/>
        </authorList>
    </citation>
    <scope>NUCLEOTIDE SEQUENCE [LARGE SCALE GENOMIC DNA]</scope>
    <source>
        <strain evidence="3 4">SM1502</strain>
    </source>
</reference>
<name>A0A345HAR4_9FLAO</name>
<dbReference type="EMBL" id="CP031188">
    <property type="protein sequence ID" value="AXG73674.1"/>
    <property type="molecule type" value="Genomic_DNA"/>
</dbReference>
<gene>
    <name evidence="3" type="ORF">DVK85_05285</name>
</gene>
<dbReference type="AlphaFoldDB" id="A0A345HAR4"/>
<evidence type="ECO:0000259" key="2">
    <source>
        <dbReference type="Pfam" id="PF18166"/>
    </source>
</evidence>